<dbReference type="GO" id="GO:0042773">
    <property type="term" value="P:ATP synthesis coupled electron transport"/>
    <property type="evidence" value="ECO:0007669"/>
    <property type="project" value="TreeGrafter"/>
</dbReference>
<dbReference type="InterPro" id="IPR001505">
    <property type="entry name" value="Copper_CuA"/>
</dbReference>
<evidence type="ECO:0000313" key="16">
    <source>
        <dbReference type="EMBL" id="XBS19816.1"/>
    </source>
</evidence>
<keyword evidence="8 14" id="KW-1133">Transmembrane helix</keyword>
<dbReference type="GO" id="GO:0016020">
    <property type="term" value="C:membrane"/>
    <property type="evidence" value="ECO:0007669"/>
    <property type="project" value="UniProtKB-SubCell"/>
</dbReference>
<evidence type="ECO:0000256" key="8">
    <source>
        <dbReference type="ARBA" id="ARBA00022989"/>
    </source>
</evidence>
<keyword evidence="9" id="KW-0186">Copper</keyword>
<dbReference type="GO" id="GO:0016491">
    <property type="term" value="F:oxidoreductase activity"/>
    <property type="evidence" value="ECO:0007669"/>
    <property type="project" value="InterPro"/>
</dbReference>
<dbReference type="KEGG" id="mech:Q9L42_015835"/>
<evidence type="ECO:0000313" key="17">
    <source>
        <dbReference type="Proteomes" id="UP001225378"/>
    </source>
</evidence>
<dbReference type="GO" id="GO:0005507">
    <property type="term" value="F:copper ion binding"/>
    <property type="evidence" value="ECO:0007669"/>
    <property type="project" value="InterPro"/>
</dbReference>
<sequence length="269" mass="30185">MNQHGMNRMAPDRHAADNRLLRHSGLLSRLNLESLTKAFSLTSPMLIITLCFLGGCNDSPSPLNPSGPSALAAARLWWGMFGFSALLMLVVVAIWLFALWRKPVTYTEAQVRRLSLRWIVGGGLVLPIISLLVLLSFAIPMGYRMLPLPVNGQAPVQIEVTGHQWWWEIRYPDVGIRIKNELHLPAGVPVDLHLHSADVIHSFWAPRLAGKLDMIPGRTNILRLEADMPGHFHAQCSEFCGIGHAHMVLAVHVHTRKEYQAWLEAYKHE</sequence>
<dbReference type="PROSITE" id="PS00078">
    <property type="entry name" value="COX2"/>
    <property type="match status" value="1"/>
</dbReference>
<dbReference type="Gene3D" id="2.60.40.420">
    <property type="entry name" value="Cupredoxins - blue copper proteins"/>
    <property type="match status" value="1"/>
</dbReference>
<dbReference type="AlphaFoldDB" id="A0AAU7NS54"/>
<dbReference type="SUPFAM" id="SSF49503">
    <property type="entry name" value="Cupredoxins"/>
    <property type="match status" value="1"/>
</dbReference>
<keyword evidence="5 14" id="KW-0812">Transmembrane</keyword>
<dbReference type="GO" id="GO:0004129">
    <property type="term" value="F:cytochrome-c oxidase activity"/>
    <property type="evidence" value="ECO:0007669"/>
    <property type="project" value="UniProtKB-EC"/>
</dbReference>
<feature type="transmembrane region" description="Helical" evidence="14">
    <location>
        <begin position="38"/>
        <end position="56"/>
    </location>
</feature>
<evidence type="ECO:0000256" key="1">
    <source>
        <dbReference type="ARBA" id="ARBA00004141"/>
    </source>
</evidence>
<dbReference type="RefSeq" id="WP_349431387.1">
    <property type="nucleotide sequence ID" value="NZ_CP157743.1"/>
</dbReference>
<dbReference type="NCBIfam" id="TIGR02866">
    <property type="entry name" value="CoxB"/>
    <property type="match status" value="1"/>
</dbReference>
<evidence type="ECO:0000256" key="9">
    <source>
        <dbReference type="ARBA" id="ARBA00023008"/>
    </source>
</evidence>
<dbReference type="Proteomes" id="UP001225378">
    <property type="component" value="Chromosome"/>
</dbReference>
<dbReference type="InterPro" id="IPR034236">
    <property type="entry name" value="CuRO_CcO_Caa3_II"/>
</dbReference>
<evidence type="ECO:0000256" key="5">
    <source>
        <dbReference type="ARBA" id="ARBA00022692"/>
    </source>
</evidence>
<evidence type="ECO:0000259" key="15">
    <source>
        <dbReference type="PROSITE" id="PS50857"/>
    </source>
</evidence>
<comment type="similarity">
    <text evidence="2">Belongs to the cytochrome c oxidase subunit 2 family.</text>
</comment>
<dbReference type="Pfam" id="PF00116">
    <property type="entry name" value="COX2"/>
    <property type="match status" value="1"/>
</dbReference>
<dbReference type="EMBL" id="CP157743">
    <property type="protein sequence ID" value="XBS19816.1"/>
    <property type="molecule type" value="Genomic_DNA"/>
</dbReference>
<dbReference type="PANTHER" id="PTHR22888:SF9">
    <property type="entry name" value="CYTOCHROME C OXIDASE SUBUNIT 2"/>
    <property type="match status" value="1"/>
</dbReference>
<name>A0AAU7NS54_9GAMM</name>
<dbReference type="PANTHER" id="PTHR22888">
    <property type="entry name" value="CYTOCHROME C OXIDASE, SUBUNIT II"/>
    <property type="match status" value="1"/>
</dbReference>
<evidence type="ECO:0000256" key="10">
    <source>
        <dbReference type="ARBA" id="ARBA00023136"/>
    </source>
</evidence>
<evidence type="ECO:0000256" key="3">
    <source>
        <dbReference type="ARBA" id="ARBA00022448"/>
    </source>
</evidence>
<dbReference type="InterPro" id="IPR002429">
    <property type="entry name" value="CcO_II-like_C"/>
</dbReference>
<dbReference type="InterPro" id="IPR045187">
    <property type="entry name" value="CcO_II"/>
</dbReference>
<reference evidence="16 17" key="1">
    <citation type="journal article" date="2024" name="Microbiology">
        <title>Methylomarinum rosea sp. nov., a novel halophilic methanotrophic bacterium from the hypersaline Lake Elton.</title>
        <authorList>
            <person name="Suleimanov R.Z."/>
            <person name="Oshkin I.Y."/>
            <person name="Danilova O.V."/>
            <person name="Suzina N.E."/>
            <person name="Dedysh S.N."/>
        </authorList>
    </citation>
    <scope>NUCLEOTIDE SEQUENCE [LARGE SCALE GENOMIC DNA]</scope>
    <source>
        <strain evidence="16 17">Ch1-1</strain>
    </source>
</reference>
<feature type="transmembrane region" description="Helical" evidence="14">
    <location>
        <begin position="118"/>
        <end position="143"/>
    </location>
</feature>
<feature type="transmembrane region" description="Helical" evidence="14">
    <location>
        <begin position="76"/>
        <end position="98"/>
    </location>
</feature>
<comment type="catalytic activity">
    <reaction evidence="13">
        <text>4 Fe(II)-[cytochrome c] + O2 + 8 H(+)(in) = 4 Fe(III)-[cytochrome c] + 2 H2O + 4 H(+)(out)</text>
        <dbReference type="Rhea" id="RHEA:11436"/>
        <dbReference type="Rhea" id="RHEA-COMP:10350"/>
        <dbReference type="Rhea" id="RHEA-COMP:14399"/>
        <dbReference type="ChEBI" id="CHEBI:15377"/>
        <dbReference type="ChEBI" id="CHEBI:15378"/>
        <dbReference type="ChEBI" id="CHEBI:15379"/>
        <dbReference type="ChEBI" id="CHEBI:29033"/>
        <dbReference type="ChEBI" id="CHEBI:29034"/>
        <dbReference type="EC" id="7.1.1.9"/>
    </reaction>
</comment>
<evidence type="ECO:0000256" key="7">
    <source>
        <dbReference type="ARBA" id="ARBA00022982"/>
    </source>
</evidence>
<comment type="subcellular location">
    <subcellularLocation>
        <location evidence="1">Membrane</location>
        <topology evidence="1">Multi-pass membrane protein</topology>
    </subcellularLocation>
</comment>
<dbReference type="CDD" id="cd04213">
    <property type="entry name" value="CuRO_CcO_Caa3_II"/>
    <property type="match status" value="1"/>
</dbReference>
<gene>
    <name evidence="16" type="primary">coxB</name>
    <name evidence="16" type="ORF">Q9L42_015835</name>
</gene>
<proteinExistence type="inferred from homology"/>
<dbReference type="InterPro" id="IPR014222">
    <property type="entry name" value="Cyt_c_oxidase_su2"/>
</dbReference>
<keyword evidence="17" id="KW-1185">Reference proteome</keyword>
<evidence type="ECO:0000256" key="11">
    <source>
        <dbReference type="ARBA" id="ARBA00024688"/>
    </source>
</evidence>
<evidence type="ECO:0000256" key="14">
    <source>
        <dbReference type="SAM" id="Phobius"/>
    </source>
</evidence>
<feature type="domain" description="Cytochrome oxidase subunit II copper A binding" evidence="15">
    <location>
        <begin position="153"/>
        <end position="265"/>
    </location>
</feature>
<dbReference type="PROSITE" id="PS50857">
    <property type="entry name" value="COX2_CUA"/>
    <property type="match status" value="1"/>
</dbReference>
<keyword evidence="6" id="KW-0479">Metal-binding</keyword>
<keyword evidence="10 14" id="KW-0472">Membrane</keyword>
<dbReference type="InterPro" id="IPR008972">
    <property type="entry name" value="Cupredoxin"/>
</dbReference>
<protein>
    <recommendedName>
        <fullName evidence="12">Cytochrome aa3 subunit 2</fullName>
    </recommendedName>
</protein>
<evidence type="ECO:0000256" key="13">
    <source>
        <dbReference type="ARBA" id="ARBA00047816"/>
    </source>
</evidence>
<keyword evidence="4" id="KW-0679">Respiratory chain</keyword>
<keyword evidence="3" id="KW-0813">Transport</keyword>
<evidence type="ECO:0000256" key="6">
    <source>
        <dbReference type="ARBA" id="ARBA00022723"/>
    </source>
</evidence>
<comment type="function">
    <text evidence="11">Subunits I and II form the functional core of the enzyme complex. Electrons originating in cytochrome c are transferred via heme a and Cu(A) to the binuclear center formed by heme a3 and Cu(B).</text>
</comment>
<keyword evidence="7" id="KW-0249">Electron transport</keyword>
<evidence type="ECO:0000256" key="2">
    <source>
        <dbReference type="ARBA" id="ARBA00007866"/>
    </source>
</evidence>
<accession>A0AAU7NS54</accession>
<organism evidence="16 17">
    <name type="scientific">Methylomarinum roseum</name>
    <dbReference type="NCBI Taxonomy" id="3067653"/>
    <lineage>
        <taxon>Bacteria</taxon>
        <taxon>Pseudomonadati</taxon>
        <taxon>Pseudomonadota</taxon>
        <taxon>Gammaproteobacteria</taxon>
        <taxon>Methylococcales</taxon>
        <taxon>Methylococcaceae</taxon>
        <taxon>Methylomarinum</taxon>
    </lineage>
</organism>
<evidence type="ECO:0000256" key="12">
    <source>
        <dbReference type="ARBA" id="ARBA00031399"/>
    </source>
</evidence>
<evidence type="ECO:0000256" key="4">
    <source>
        <dbReference type="ARBA" id="ARBA00022660"/>
    </source>
</evidence>